<dbReference type="EMBL" id="JAVRHT010000046">
    <property type="protein sequence ID" value="MDT0633013.1"/>
    <property type="molecule type" value="Genomic_DNA"/>
</dbReference>
<gene>
    <name evidence="8" type="ORF">RM540_14750</name>
</gene>
<evidence type="ECO:0000256" key="3">
    <source>
        <dbReference type="ARBA" id="ARBA00022692"/>
    </source>
</evidence>
<evidence type="ECO:0000256" key="4">
    <source>
        <dbReference type="ARBA" id="ARBA00022989"/>
    </source>
</evidence>
<feature type="transmembrane region" description="Helical" evidence="6">
    <location>
        <begin position="132"/>
        <end position="150"/>
    </location>
</feature>
<keyword evidence="4 6" id="KW-1133">Transmembrane helix</keyword>
<evidence type="ECO:0000256" key="2">
    <source>
        <dbReference type="ARBA" id="ARBA00007362"/>
    </source>
</evidence>
<evidence type="ECO:0000259" key="7">
    <source>
        <dbReference type="Pfam" id="PF00892"/>
    </source>
</evidence>
<comment type="caution">
    <text evidence="8">The sequence shown here is derived from an EMBL/GenBank/DDBJ whole genome shotgun (WGS) entry which is preliminary data.</text>
</comment>
<accession>A0ABU3BUP4</accession>
<feature type="domain" description="EamA" evidence="7">
    <location>
        <begin position="16"/>
        <end position="149"/>
    </location>
</feature>
<feature type="transmembrane region" description="Helical" evidence="6">
    <location>
        <begin position="14"/>
        <end position="34"/>
    </location>
</feature>
<keyword evidence="5 6" id="KW-0472">Membrane</keyword>
<dbReference type="PANTHER" id="PTHR32322">
    <property type="entry name" value="INNER MEMBRANE TRANSPORTER"/>
    <property type="match status" value="1"/>
</dbReference>
<dbReference type="SUPFAM" id="SSF103481">
    <property type="entry name" value="Multidrug resistance efflux transporter EmrE"/>
    <property type="match status" value="2"/>
</dbReference>
<evidence type="ECO:0000256" key="1">
    <source>
        <dbReference type="ARBA" id="ARBA00004141"/>
    </source>
</evidence>
<evidence type="ECO:0000313" key="9">
    <source>
        <dbReference type="Proteomes" id="UP001267426"/>
    </source>
</evidence>
<feature type="transmembrane region" description="Helical" evidence="6">
    <location>
        <begin position="80"/>
        <end position="99"/>
    </location>
</feature>
<feature type="transmembrane region" description="Helical" evidence="6">
    <location>
        <begin position="281"/>
        <end position="297"/>
    </location>
</feature>
<dbReference type="RefSeq" id="WP_311665482.1">
    <property type="nucleotide sequence ID" value="NZ_JAVRHT010000046.1"/>
</dbReference>
<dbReference type="PANTHER" id="PTHR32322:SF2">
    <property type="entry name" value="EAMA DOMAIN-CONTAINING PROTEIN"/>
    <property type="match status" value="1"/>
</dbReference>
<feature type="transmembrane region" description="Helical" evidence="6">
    <location>
        <begin position="156"/>
        <end position="176"/>
    </location>
</feature>
<feature type="domain" description="EamA" evidence="7">
    <location>
        <begin position="162"/>
        <end position="297"/>
    </location>
</feature>
<comment type="similarity">
    <text evidence="2">Belongs to the EamA transporter family.</text>
</comment>
<feature type="transmembrane region" description="Helical" evidence="6">
    <location>
        <begin position="105"/>
        <end position="125"/>
    </location>
</feature>
<keyword evidence="9" id="KW-1185">Reference proteome</keyword>
<dbReference type="Proteomes" id="UP001267426">
    <property type="component" value="Unassembled WGS sequence"/>
</dbReference>
<reference evidence="8 9" key="1">
    <citation type="submission" date="2023-09" db="EMBL/GenBank/DDBJ databases">
        <authorList>
            <person name="Rey-Velasco X."/>
        </authorList>
    </citation>
    <scope>NUCLEOTIDE SEQUENCE [LARGE SCALE GENOMIC DNA]</scope>
    <source>
        <strain evidence="8 9">F394</strain>
    </source>
</reference>
<dbReference type="Pfam" id="PF00892">
    <property type="entry name" value="EamA"/>
    <property type="match status" value="2"/>
</dbReference>
<evidence type="ECO:0000256" key="5">
    <source>
        <dbReference type="ARBA" id="ARBA00023136"/>
    </source>
</evidence>
<feature type="transmembrane region" description="Helical" evidence="6">
    <location>
        <begin position="188"/>
        <end position="211"/>
    </location>
</feature>
<name>A0ABU3BUP4_9BACT</name>
<proteinExistence type="inferred from homology"/>
<dbReference type="InterPro" id="IPR037185">
    <property type="entry name" value="EmrE-like"/>
</dbReference>
<evidence type="ECO:0000256" key="6">
    <source>
        <dbReference type="SAM" id="Phobius"/>
    </source>
</evidence>
<comment type="subcellular location">
    <subcellularLocation>
        <location evidence="1">Membrane</location>
        <topology evidence="1">Multi-pass membrane protein</topology>
    </subcellularLocation>
</comment>
<feature type="transmembrane region" description="Helical" evidence="6">
    <location>
        <begin position="223"/>
        <end position="244"/>
    </location>
</feature>
<organism evidence="8 9">
    <name type="scientific">Rubrivirga litoralis</name>
    <dbReference type="NCBI Taxonomy" id="3075598"/>
    <lineage>
        <taxon>Bacteria</taxon>
        <taxon>Pseudomonadati</taxon>
        <taxon>Rhodothermota</taxon>
        <taxon>Rhodothermia</taxon>
        <taxon>Rhodothermales</taxon>
        <taxon>Rubricoccaceae</taxon>
        <taxon>Rubrivirga</taxon>
    </lineage>
</organism>
<dbReference type="InterPro" id="IPR000620">
    <property type="entry name" value="EamA_dom"/>
</dbReference>
<feature type="transmembrane region" description="Helical" evidence="6">
    <location>
        <begin position="40"/>
        <end position="59"/>
    </location>
</feature>
<keyword evidence="3 6" id="KW-0812">Transmembrane</keyword>
<sequence length="300" mass="30678">MTTTTTRPPIAREVGLLAVVLIWGVNFAVIKVPLEVLPPFVVNLARFAVSLSVLGALHVRQARRRGLPITSTFRVGHWEVVGLGLLGILIYQAGFIVGVDRVTAGMGALLIGASPLWTAVSAHALGVERLGLLGWAGTAVSLVGVVLVVVGRPGELGGDAVGVALMLGASVAWGVYTTLARPLLDRGASALGLTFWGIVVSLPGLVALALPDLLAADWGATDAWDWLAILYSGGLSTGVAYGIWNASVQAVGPSRTAAFSNLVPFVGIAAGAVLLGEPVQALQIAGGVAIVAGVLIVRRS</sequence>
<protein>
    <submittedName>
        <fullName evidence="8">DMT family transporter</fullName>
    </submittedName>
</protein>
<dbReference type="InterPro" id="IPR050638">
    <property type="entry name" value="AA-Vitamin_Transporters"/>
</dbReference>
<evidence type="ECO:0000313" key="8">
    <source>
        <dbReference type="EMBL" id="MDT0633013.1"/>
    </source>
</evidence>
<feature type="transmembrane region" description="Helical" evidence="6">
    <location>
        <begin position="256"/>
        <end position="275"/>
    </location>
</feature>